<feature type="compositionally biased region" description="Basic and acidic residues" evidence="1">
    <location>
        <begin position="531"/>
        <end position="540"/>
    </location>
</feature>
<feature type="region of interest" description="Disordered" evidence="1">
    <location>
        <begin position="794"/>
        <end position="876"/>
    </location>
</feature>
<feature type="region of interest" description="Disordered" evidence="1">
    <location>
        <begin position="531"/>
        <end position="567"/>
    </location>
</feature>
<feature type="compositionally biased region" description="Low complexity" evidence="1">
    <location>
        <begin position="1196"/>
        <end position="1209"/>
    </location>
</feature>
<feature type="region of interest" description="Disordered" evidence="1">
    <location>
        <begin position="319"/>
        <end position="401"/>
    </location>
</feature>
<feature type="region of interest" description="Disordered" evidence="1">
    <location>
        <begin position="493"/>
        <end position="518"/>
    </location>
</feature>
<dbReference type="VEuPathDB" id="ToxoDB:CSUI_008210"/>
<dbReference type="OrthoDB" id="331565at2759"/>
<feature type="compositionally biased region" description="Polar residues" evidence="1">
    <location>
        <begin position="1213"/>
        <end position="1227"/>
    </location>
</feature>
<feature type="region of interest" description="Disordered" evidence="1">
    <location>
        <begin position="1035"/>
        <end position="1103"/>
    </location>
</feature>
<feature type="region of interest" description="Disordered" evidence="1">
    <location>
        <begin position="1561"/>
        <end position="1581"/>
    </location>
</feature>
<feature type="region of interest" description="Disordered" evidence="1">
    <location>
        <begin position="690"/>
        <end position="777"/>
    </location>
</feature>
<feature type="compositionally biased region" description="Basic and acidic residues" evidence="1">
    <location>
        <begin position="1123"/>
        <end position="1133"/>
    </location>
</feature>
<evidence type="ECO:0000313" key="3">
    <source>
        <dbReference type="Proteomes" id="UP000221165"/>
    </source>
</evidence>
<feature type="compositionally biased region" description="Basic and acidic residues" evidence="1">
    <location>
        <begin position="581"/>
        <end position="592"/>
    </location>
</feature>
<evidence type="ECO:0000256" key="1">
    <source>
        <dbReference type="SAM" id="MobiDB-lite"/>
    </source>
</evidence>
<feature type="compositionally biased region" description="Basic and acidic residues" evidence="1">
    <location>
        <begin position="1163"/>
        <end position="1176"/>
    </location>
</feature>
<comment type="caution">
    <text evidence="2">The sequence shown here is derived from an EMBL/GenBank/DDBJ whole genome shotgun (WGS) entry which is preliminary data.</text>
</comment>
<feature type="region of interest" description="Disordered" evidence="1">
    <location>
        <begin position="1680"/>
        <end position="1926"/>
    </location>
</feature>
<dbReference type="EMBL" id="MIGC01004531">
    <property type="protein sequence ID" value="PHJ17966.1"/>
    <property type="molecule type" value="Genomic_DNA"/>
</dbReference>
<feature type="compositionally biased region" description="Basic and acidic residues" evidence="1">
    <location>
        <begin position="359"/>
        <end position="388"/>
    </location>
</feature>
<feature type="region of interest" description="Disordered" evidence="1">
    <location>
        <begin position="418"/>
        <end position="443"/>
    </location>
</feature>
<feature type="compositionally biased region" description="Basic and acidic residues" evidence="1">
    <location>
        <begin position="1141"/>
        <end position="1156"/>
    </location>
</feature>
<gene>
    <name evidence="2" type="ORF">CSUI_008210</name>
</gene>
<feature type="compositionally biased region" description="Basic and acidic residues" evidence="1">
    <location>
        <begin position="1855"/>
        <end position="1877"/>
    </location>
</feature>
<feature type="region of interest" description="Disordered" evidence="1">
    <location>
        <begin position="581"/>
        <end position="620"/>
    </location>
</feature>
<feature type="region of interest" description="Disordered" evidence="1">
    <location>
        <begin position="1"/>
        <end position="67"/>
    </location>
</feature>
<feature type="compositionally biased region" description="Basic and acidic residues" evidence="1">
    <location>
        <begin position="549"/>
        <end position="567"/>
    </location>
</feature>
<name>A0A2C6KNK6_9APIC</name>
<feature type="compositionally biased region" description="Basic and acidic residues" evidence="1">
    <location>
        <begin position="795"/>
        <end position="856"/>
    </location>
</feature>
<accession>A0A2C6KNK6</accession>
<feature type="compositionally biased region" description="Basic and acidic residues" evidence="1">
    <location>
        <begin position="1036"/>
        <end position="1048"/>
    </location>
</feature>
<feature type="compositionally biased region" description="Basic and acidic residues" evidence="1">
    <location>
        <begin position="760"/>
        <end position="777"/>
    </location>
</feature>
<reference evidence="2 3" key="1">
    <citation type="journal article" date="2017" name="Int. J. Parasitol.">
        <title>The genome of the protozoan parasite Cystoisospora suis and a reverse vaccinology approach to identify vaccine candidates.</title>
        <authorList>
            <person name="Palmieri N."/>
            <person name="Shrestha A."/>
            <person name="Ruttkowski B."/>
            <person name="Beck T."/>
            <person name="Vogl C."/>
            <person name="Tomley F."/>
            <person name="Blake D.P."/>
            <person name="Joachim A."/>
        </authorList>
    </citation>
    <scope>NUCLEOTIDE SEQUENCE [LARGE SCALE GENOMIC DNA]</scope>
    <source>
        <strain evidence="2 3">Wien I</strain>
    </source>
</reference>
<feature type="compositionally biased region" description="Basic and acidic residues" evidence="1">
    <location>
        <begin position="1815"/>
        <end position="1848"/>
    </location>
</feature>
<feature type="region of interest" description="Disordered" evidence="1">
    <location>
        <begin position="1356"/>
        <end position="1412"/>
    </location>
</feature>
<feature type="compositionally biased region" description="Basic residues" evidence="1">
    <location>
        <begin position="1385"/>
        <end position="1394"/>
    </location>
</feature>
<feature type="region of interest" description="Disordered" evidence="1">
    <location>
        <begin position="1118"/>
        <end position="1180"/>
    </location>
</feature>
<dbReference type="RefSeq" id="XP_067919679.1">
    <property type="nucleotide sequence ID" value="XM_068068345.1"/>
</dbReference>
<feature type="compositionally biased region" description="Basic and acidic residues" evidence="1">
    <location>
        <begin position="1739"/>
        <end position="1749"/>
    </location>
</feature>
<feature type="compositionally biased region" description="Basic and acidic residues" evidence="1">
    <location>
        <begin position="1063"/>
        <end position="1103"/>
    </location>
</feature>
<feature type="compositionally biased region" description="Basic and acidic residues" evidence="1">
    <location>
        <begin position="730"/>
        <end position="748"/>
    </location>
</feature>
<feature type="compositionally biased region" description="Pro residues" evidence="1">
    <location>
        <begin position="184"/>
        <end position="195"/>
    </location>
</feature>
<dbReference type="GeneID" id="94431556"/>
<feature type="region of interest" description="Disordered" evidence="1">
    <location>
        <begin position="184"/>
        <end position="204"/>
    </location>
</feature>
<sequence length="1951" mass="218119">MSLHPSSLTPPSSSSYLRSFSYPSPSSSQDESPPVSFSSSSVPLPSSFSLRNRLSSSPSSSLSSFSSLPLHPRLSTAYHRAKNNSCRDRVQGETSQSTSCFREFRQTRLVMEKRKEDQRRQGMASIDSFSQSIDREARDLYQAKLVKRTCCISSPSSSPHHSNRCSPSSLFFCLRRSLSCPPPLSPCSPPSPSPPVSGGLLSRQKKSSIQQSPSSCSSVHSSSYISSTSPVSRMKRKKCGGGMYFSSLSAASQDQQGDSPDKVSCSNRDVPSSSLRLLIKNPENCFLQSFSSSSSSLSQPCPSSFSSCVDEVLLPSSANQSDSVALSSPDVTLHTQREGDGKPVGVEEEEQADSTYEVMDCHEDRNTSQGEKEEDKRPKINKEGHSWRGDTCSSSSPPPPRCRRAFCSPSFPTSSSRCCSPQIKRGNDIAESPSTSFRRGNGEEEKNSFFSEFGEGNIFPSYAFCSSCRRHRRMTKPISHICIRQERRRRRRRSSRCALLPNEKKRGVNQEEEEEEKSLIVGELLQSKRTKNDLIRERKPLALSGNTPTEREKEKKSSTIDIDRNRHEECQRSLHMTLLRRINEKKSDEKKSFSSLPFSEDPSYQAGKSEGHLPSSSSSSTVSRSAFSSLSFAQYSSHVVALSIPPQSSPSCFIHSSGALSVFPRVRACLSSSSSPRLVSSALLPAAVTSTDQYKKEEEEAVDTSSYSSPSSSIFSPGAGENKEDEEKEGEGKRDGGVPVEERRKRFQDNIILGKRRRRDEKQRLEVGECRGDEEGGKKRGEVCLLFLQQEEYEREGQETCVRDNEQQSQGEKDDKKDRREKIGEKEEEGEHKGERMEALKERKEKEEEGKRHDKVTPCNVSDNLHRRDSPANSPQGKCKIVPLLLGILEKNERQQTSFPRVFYQSSQERRKTLCDRMPKEKPRQFDFPIQRPLPSAFNLSVQEHKTSPLNTFKDTTNRCYEETFPSLLETPQQPRFYLHDPRHAGLFSSPTQLKLHPEKKSFSLDPKATVSPSFSGRRKSIYVVRKRLGFSHGVNTEKDSRSREEGFPKPPVLLMRSSGGSRKGEIERGGQKEWREFSKDRNRRGVVEGEERRGEEEREREGERLRLVNDGLMRVKKRREMARRSSRDISCERRRRRAKDKSGGLRVHTEKENDMKSSSSRCCHEKAIEGEKESHVSSGVALQWRRLNREEKADLSAPPSLSSSSLPAIHCRSSSSTHHGTNVSDDTSTRTSKRESNSKKTKKKTCTPCPKPPSSSSLYNVNRRVTTFPSGFFASKNEELGWSLSRYRDRYLNTWKEAPQTTAPHSSYWSVGLPVPCSLLPKGWVQESLRGRDSRTCHEEDKEEEEEKKMKSVTTSCCNPSKRRDGEKTETTTAEDEFVMNGKGRVKGKRRQGNVKAEGEKKDAGQLGSQQRREQWSAAGVLMVQALYNLEKEQLLLPSYHVYDKNGKFQGMLPYAAFIQYSLPKEDAKKRGENVERAKKSRGKADETHGVVKNAGVQSPHFGRGSLSSGVCTASSGVCTAHSGVRARHTVCSFHPESMAHQPSFNQTSGVEVAREDVNSLHPGGEEHTTGMVETGRKETEKTVKKRQGLIEAPNKSHQVPRLQGDIVANSKLSGCELFRASACEKKKKRKTQVGCPGLATPLPVMNPAELTSLHEVVAKLYGSGASRTDVIKTWPAHPTVLPHRTSPPCSSGKVEENSHLGGVPAEEEEERRERNEIKRKQTMKSSPLGRPEGGGEEETKRFSRSKGDTPTGEETSSRRMEGQFLEQETAEKSVEEDSTSVKGNDEDPGKENLTGGLCGPVPPSLRNCSLGAQKEREKEGCQTSEKNKKVNPRRPEGGKPLRRESEDCGLDVGRSKETDADGHENKKLVEKRCSEEKEDEEDMQRHSHQEHVEEIMETQDAQEKHAKGDSTALPPVQKAHAKRSQIKTFKGVFAALCYMAKALLEESNS</sequence>
<dbReference type="Proteomes" id="UP000221165">
    <property type="component" value="Unassembled WGS sequence"/>
</dbReference>
<feature type="region of interest" description="Disordered" evidence="1">
    <location>
        <begin position="210"/>
        <end position="229"/>
    </location>
</feature>
<proteinExistence type="predicted"/>
<feature type="compositionally biased region" description="Polar residues" evidence="1">
    <location>
        <begin position="319"/>
        <end position="334"/>
    </location>
</feature>
<protein>
    <submittedName>
        <fullName evidence="2">Uncharacterized protein</fullName>
    </submittedName>
</protein>
<feature type="region of interest" description="Disordered" evidence="1">
    <location>
        <begin position="1194"/>
        <end position="1259"/>
    </location>
</feature>
<organism evidence="2 3">
    <name type="scientific">Cystoisospora suis</name>
    <dbReference type="NCBI Taxonomy" id="483139"/>
    <lineage>
        <taxon>Eukaryota</taxon>
        <taxon>Sar</taxon>
        <taxon>Alveolata</taxon>
        <taxon>Apicomplexa</taxon>
        <taxon>Conoidasida</taxon>
        <taxon>Coccidia</taxon>
        <taxon>Eucoccidiorida</taxon>
        <taxon>Eimeriorina</taxon>
        <taxon>Sarcocystidae</taxon>
        <taxon>Cystoisospora</taxon>
    </lineage>
</organism>
<evidence type="ECO:0000313" key="2">
    <source>
        <dbReference type="EMBL" id="PHJ17966.1"/>
    </source>
</evidence>
<keyword evidence="3" id="KW-1185">Reference proteome</keyword>
<feature type="compositionally biased region" description="Low complexity" evidence="1">
    <location>
        <begin position="705"/>
        <end position="720"/>
    </location>
</feature>
<feature type="compositionally biased region" description="Basic and acidic residues" evidence="1">
    <location>
        <begin position="1885"/>
        <end position="1896"/>
    </location>
</feature>